<feature type="DNA-binding region" description="H-T-H motif" evidence="2">
    <location>
        <begin position="54"/>
        <end position="73"/>
    </location>
</feature>
<accession>A0A543F526</accession>
<keyword evidence="1 2" id="KW-0238">DNA-binding</keyword>
<evidence type="ECO:0000256" key="2">
    <source>
        <dbReference type="PROSITE-ProRule" id="PRU00335"/>
    </source>
</evidence>
<organism evidence="4 5">
    <name type="scientific">Nocardia bhagyanarayanae</name>
    <dbReference type="NCBI Taxonomy" id="1215925"/>
    <lineage>
        <taxon>Bacteria</taxon>
        <taxon>Bacillati</taxon>
        <taxon>Actinomycetota</taxon>
        <taxon>Actinomycetes</taxon>
        <taxon>Mycobacteriales</taxon>
        <taxon>Nocardiaceae</taxon>
        <taxon>Nocardia</taxon>
    </lineage>
</organism>
<dbReference type="Gene3D" id="1.10.10.60">
    <property type="entry name" value="Homeodomain-like"/>
    <property type="match status" value="1"/>
</dbReference>
<gene>
    <name evidence="4" type="ORF">FB390_0486</name>
</gene>
<evidence type="ECO:0000259" key="3">
    <source>
        <dbReference type="PROSITE" id="PS50977"/>
    </source>
</evidence>
<dbReference type="GO" id="GO:0003677">
    <property type="term" value="F:DNA binding"/>
    <property type="evidence" value="ECO:0007669"/>
    <property type="project" value="UniProtKB-UniRule"/>
</dbReference>
<dbReference type="AlphaFoldDB" id="A0A543F526"/>
<dbReference type="InterPro" id="IPR036271">
    <property type="entry name" value="Tet_transcr_reg_TetR-rel_C_sf"/>
</dbReference>
<dbReference type="PROSITE" id="PS50977">
    <property type="entry name" value="HTH_TETR_2"/>
    <property type="match status" value="1"/>
</dbReference>
<dbReference type="PANTHER" id="PTHR43479">
    <property type="entry name" value="ACREF/ENVCD OPERON REPRESSOR-RELATED"/>
    <property type="match status" value="1"/>
</dbReference>
<evidence type="ECO:0000313" key="5">
    <source>
        <dbReference type="Proteomes" id="UP000316331"/>
    </source>
</evidence>
<dbReference type="InterPro" id="IPR050624">
    <property type="entry name" value="HTH-type_Tx_Regulator"/>
</dbReference>
<dbReference type="InterPro" id="IPR009057">
    <property type="entry name" value="Homeodomain-like_sf"/>
</dbReference>
<dbReference type="PANTHER" id="PTHR43479:SF11">
    <property type="entry name" value="ACREF_ENVCD OPERON REPRESSOR-RELATED"/>
    <property type="match status" value="1"/>
</dbReference>
<sequence>MRRAARTRVAGVSAARSRHSYSGQSVAERQVERRALFFEAALTVFAEKTYAHSSITDICAAAGLSRRQFYEQYSGREELLVEVYDRIQEQARDAVAQALTAAGAVEARGLMDVAIRAYTEAIVGDIRKAKVAFVEIVGVSEAVERHRLEVRDRWGAVVETAASALPGVRTPPGGWRVAMAAFIGAVNGLVHQWSLDDPRPPVDVLVEVLTTLLVALALPGDPAN</sequence>
<comment type="caution">
    <text evidence="4">The sequence shown here is derived from an EMBL/GenBank/DDBJ whole genome shotgun (WGS) entry which is preliminary data.</text>
</comment>
<dbReference type="InterPro" id="IPR001647">
    <property type="entry name" value="HTH_TetR"/>
</dbReference>
<reference evidence="4 5" key="1">
    <citation type="submission" date="2019-06" db="EMBL/GenBank/DDBJ databases">
        <title>Sequencing the genomes of 1000 actinobacteria strains.</title>
        <authorList>
            <person name="Klenk H.-P."/>
        </authorList>
    </citation>
    <scope>NUCLEOTIDE SEQUENCE [LARGE SCALE GENOMIC DNA]</scope>
    <source>
        <strain evidence="4 5">DSM 103495</strain>
    </source>
</reference>
<proteinExistence type="predicted"/>
<feature type="domain" description="HTH tetR-type" evidence="3">
    <location>
        <begin position="31"/>
        <end position="91"/>
    </location>
</feature>
<protein>
    <submittedName>
        <fullName evidence="4">TetR family transcriptional regulator</fullName>
    </submittedName>
</protein>
<dbReference type="EMBL" id="VFPG01000001">
    <property type="protein sequence ID" value="TQM28907.1"/>
    <property type="molecule type" value="Genomic_DNA"/>
</dbReference>
<evidence type="ECO:0000313" key="4">
    <source>
        <dbReference type="EMBL" id="TQM28907.1"/>
    </source>
</evidence>
<name>A0A543F526_9NOCA</name>
<dbReference type="Proteomes" id="UP000316331">
    <property type="component" value="Unassembled WGS sequence"/>
</dbReference>
<dbReference type="SUPFAM" id="SSF48498">
    <property type="entry name" value="Tetracyclin repressor-like, C-terminal domain"/>
    <property type="match status" value="1"/>
</dbReference>
<dbReference type="Gene3D" id="1.10.357.10">
    <property type="entry name" value="Tetracycline Repressor, domain 2"/>
    <property type="match status" value="1"/>
</dbReference>
<dbReference type="SUPFAM" id="SSF46689">
    <property type="entry name" value="Homeodomain-like"/>
    <property type="match status" value="1"/>
</dbReference>
<dbReference type="Pfam" id="PF00440">
    <property type="entry name" value="TetR_N"/>
    <property type="match status" value="1"/>
</dbReference>
<keyword evidence="5" id="KW-1185">Reference proteome</keyword>
<evidence type="ECO:0000256" key="1">
    <source>
        <dbReference type="ARBA" id="ARBA00023125"/>
    </source>
</evidence>